<sequence length="462" mass="49916">MQEKEMVARQDVDVLIAGGGIAGSAAAAALAPLGLKVLIVEPGSAHGRRLAGELIHPPGINGLRELGLLDGELDLGAPVQGFAVFPFAGGEPVTDACESTVLLPYDESQGTGTHGQAIEHRLLKDHLLDTVQGFPGVTVWSGARVTEMEAGTKGGYTALVRTEEGEIRVDAKLMIGADGPMSQVRKMIGITHVTQRYSGMMGVEVDDIHLPHKGFGNIFLNPAGVSYAYGIGGGRARVMFEILKGADAKDSIQTHLNAFPPSFRRDVEAELAEGKPLAAANYCIIPAQSVKHNVALVGDARGCCHPLTASGITAAVKDALVLRDALREAKLDVPAALRQYSRVCARLQLTRRTLAEELREAFLAETPEALLLSQCIFSYWRSSPRGRVRSMALLSSLDSSIFSLAYQYGLVALQAFRLLPEWVRNHTLGAWHRGVLLFLYKSFKFQEAALRQRWRELGAYAE</sequence>
<name>A0A1Y6D8A1_9GAMM</name>
<dbReference type="Proteomes" id="UP000192923">
    <property type="component" value="Unassembled WGS sequence"/>
</dbReference>
<dbReference type="PANTHER" id="PTHR10835">
    <property type="entry name" value="SQUALENE MONOOXYGENASE"/>
    <property type="match status" value="1"/>
</dbReference>
<keyword evidence="4" id="KW-1185">Reference proteome</keyword>
<evidence type="ECO:0000256" key="1">
    <source>
        <dbReference type="SAM" id="Phobius"/>
    </source>
</evidence>
<dbReference type="InterPro" id="IPR002938">
    <property type="entry name" value="FAD-bd"/>
</dbReference>
<gene>
    <name evidence="3" type="ORF">SAMN02949497_3874</name>
</gene>
<dbReference type="InterPro" id="IPR036188">
    <property type="entry name" value="FAD/NAD-bd_sf"/>
</dbReference>
<dbReference type="AlphaFoldDB" id="A0A1Y6D8A1"/>
<dbReference type="GO" id="GO:0016126">
    <property type="term" value="P:sterol biosynthetic process"/>
    <property type="evidence" value="ECO:0007669"/>
    <property type="project" value="InterPro"/>
</dbReference>
<evidence type="ECO:0000259" key="2">
    <source>
        <dbReference type="Pfam" id="PF01494"/>
    </source>
</evidence>
<dbReference type="GO" id="GO:0004506">
    <property type="term" value="F:squalene monooxygenase activity"/>
    <property type="evidence" value="ECO:0007669"/>
    <property type="project" value="InterPro"/>
</dbReference>
<dbReference type="EMBL" id="FXAM01000001">
    <property type="protein sequence ID" value="SMF96474.1"/>
    <property type="molecule type" value="Genomic_DNA"/>
</dbReference>
<organism evidence="3 4">
    <name type="scientific">Methylomagnum ishizawai</name>
    <dbReference type="NCBI Taxonomy" id="1760988"/>
    <lineage>
        <taxon>Bacteria</taxon>
        <taxon>Pseudomonadati</taxon>
        <taxon>Pseudomonadota</taxon>
        <taxon>Gammaproteobacteria</taxon>
        <taxon>Methylococcales</taxon>
        <taxon>Methylococcaceae</taxon>
        <taxon>Methylomagnum</taxon>
    </lineage>
</organism>
<keyword evidence="1" id="KW-0812">Transmembrane</keyword>
<dbReference type="STRING" id="1760988.SAMN02949497_3874"/>
<keyword evidence="3" id="KW-0560">Oxidoreductase</keyword>
<dbReference type="Pfam" id="PF01494">
    <property type="entry name" value="FAD_binding_3"/>
    <property type="match status" value="1"/>
</dbReference>
<dbReference type="PANTHER" id="PTHR10835:SF0">
    <property type="entry name" value="SQUALENE MONOOXYGENASE"/>
    <property type="match status" value="1"/>
</dbReference>
<feature type="domain" description="FAD-binding" evidence="2">
    <location>
        <begin position="11"/>
        <end position="329"/>
    </location>
</feature>
<reference evidence="3 4" key="1">
    <citation type="submission" date="2016-12" db="EMBL/GenBank/DDBJ databases">
        <authorList>
            <person name="Song W.-J."/>
            <person name="Kurnit D.M."/>
        </authorList>
    </citation>
    <scope>NUCLEOTIDE SEQUENCE [LARGE SCALE GENOMIC DNA]</scope>
    <source>
        <strain evidence="3 4">175</strain>
    </source>
</reference>
<keyword evidence="3" id="KW-0503">Monooxygenase</keyword>
<dbReference type="InterPro" id="IPR040125">
    <property type="entry name" value="Squalene_monox"/>
</dbReference>
<evidence type="ECO:0000313" key="3">
    <source>
        <dbReference type="EMBL" id="SMF96474.1"/>
    </source>
</evidence>
<evidence type="ECO:0000313" key="4">
    <source>
        <dbReference type="Proteomes" id="UP000192923"/>
    </source>
</evidence>
<proteinExistence type="predicted"/>
<dbReference type="PRINTS" id="PR00420">
    <property type="entry name" value="RNGMNOXGNASE"/>
</dbReference>
<keyword evidence="1" id="KW-0472">Membrane</keyword>
<dbReference type="SUPFAM" id="SSF51905">
    <property type="entry name" value="FAD/NAD(P)-binding domain"/>
    <property type="match status" value="1"/>
</dbReference>
<protein>
    <submittedName>
        <fullName evidence="3">Squalene monooxygenase</fullName>
    </submittedName>
</protein>
<dbReference type="RefSeq" id="WP_303246065.1">
    <property type="nucleotide sequence ID" value="NZ_FXAM01000001.1"/>
</dbReference>
<dbReference type="GO" id="GO:0071949">
    <property type="term" value="F:FAD binding"/>
    <property type="evidence" value="ECO:0007669"/>
    <property type="project" value="InterPro"/>
</dbReference>
<accession>A0A1Y6D8A1</accession>
<dbReference type="Gene3D" id="3.50.50.60">
    <property type="entry name" value="FAD/NAD(P)-binding domain"/>
    <property type="match status" value="1"/>
</dbReference>
<keyword evidence="1" id="KW-1133">Transmembrane helix</keyword>
<feature type="transmembrane region" description="Helical" evidence="1">
    <location>
        <begin position="12"/>
        <end position="35"/>
    </location>
</feature>